<sequence length="187" mass="20567">MKRKVFDLRQWARVRRCTESVLRVPGHVIVDLAIHEVTAPKDVPFGDQTIRVVDQGYRWVRVHPTGSGEGVPGSALSAMLDEGGRLMQLYVDLHGGEGLTDSGLPWHDDLYLDVIANWVVDGRGHGQVTEAHIIDGEDLDDAVRAGLVDAAQAGATWAHAEQVRAELLAGTYPPLAVLRRYLEDPYT</sequence>
<dbReference type="InterPro" id="IPR007295">
    <property type="entry name" value="DUF402"/>
</dbReference>
<dbReference type="PANTHER" id="PTHR41271">
    <property type="entry name" value="DUF402 DOMAIN-CONTAINING PROTEIN"/>
    <property type="match status" value="1"/>
</dbReference>
<dbReference type="EMBL" id="JBHSWB010000001">
    <property type="protein sequence ID" value="MFC6660013.1"/>
    <property type="molecule type" value="Genomic_DNA"/>
</dbReference>
<keyword evidence="3" id="KW-1185">Reference proteome</keyword>
<proteinExistence type="predicted"/>
<dbReference type="Proteomes" id="UP001596317">
    <property type="component" value="Unassembled WGS sequence"/>
</dbReference>
<organism evidence="2 3">
    <name type="scientific">Deinococcus multiflagellatus</name>
    <dbReference type="NCBI Taxonomy" id="1656887"/>
    <lineage>
        <taxon>Bacteria</taxon>
        <taxon>Thermotogati</taxon>
        <taxon>Deinococcota</taxon>
        <taxon>Deinococci</taxon>
        <taxon>Deinococcales</taxon>
        <taxon>Deinococcaceae</taxon>
        <taxon>Deinococcus</taxon>
    </lineage>
</organism>
<evidence type="ECO:0000313" key="2">
    <source>
        <dbReference type="EMBL" id="MFC6660013.1"/>
    </source>
</evidence>
<dbReference type="InterPro" id="IPR035930">
    <property type="entry name" value="FomD-like_sf"/>
</dbReference>
<dbReference type="SUPFAM" id="SSF159234">
    <property type="entry name" value="FomD-like"/>
    <property type="match status" value="1"/>
</dbReference>
<dbReference type="Pfam" id="PF04167">
    <property type="entry name" value="DUF402"/>
    <property type="match status" value="1"/>
</dbReference>
<reference evidence="3" key="1">
    <citation type="journal article" date="2019" name="Int. J. Syst. Evol. Microbiol.">
        <title>The Global Catalogue of Microorganisms (GCM) 10K type strain sequencing project: providing services to taxonomists for standard genome sequencing and annotation.</title>
        <authorList>
            <consortium name="The Broad Institute Genomics Platform"/>
            <consortium name="The Broad Institute Genome Sequencing Center for Infectious Disease"/>
            <person name="Wu L."/>
            <person name="Ma J."/>
        </authorList>
    </citation>
    <scope>NUCLEOTIDE SEQUENCE [LARGE SCALE GENOMIC DNA]</scope>
    <source>
        <strain evidence="3">CCUG 63830</strain>
    </source>
</reference>
<accession>A0ABW1ZGU8</accession>
<name>A0ABW1ZGU8_9DEIO</name>
<dbReference type="PANTHER" id="PTHR41271:SF1">
    <property type="entry name" value="DUF402 DOMAIN-CONTAINING PROTEIN"/>
    <property type="match status" value="1"/>
</dbReference>
<feature type="domain" description="DUF402" evidence="1">
    <location>
        <begin position="76"/>
        <end position="171"/>
    </location>
</feature>
<evidence type="ECO:0000259" key="1">
    <source>
        <dbReference type="Pfam" id="PF04167"/>
    </source>
</evidence>
<gene>
    <name evidence="2" type="ORF">ACFP90_06365</name>
</gene>
<dbReference type="RefSeq" id="WP_224610206.1">
    <property type="nucleotide sequence ID" value="NZ_JAIQXV010000013.1"/>
</dbReference>
<evidence type="ECO:0000313" key="3">
    <source>
        <dbReference type="Proteomes" id="UP001596317"/>
    </source>
</evidence>
<dbReference type="Gene3D" id="2.40.380.10">
    <property type="entry name" value="FomD-like"/>
    <property type="match status" value="1"/>
</dbReference>
<protein>
    <submittedName>
        <fullName evidence="2">DUF402 domain-containing protein</fullName>
    </submittedName>
</protein>
<comment type="caution">
    <text evidence="2">The sequence shown here is derived from an EMBL/GenBank/DDBJ whole genome shotgun (WGS) entry which is preliminary data.</text>
</comment>